<keyword evidence="2" id="KW-1185">Reference proteome</keyword>
<dbReference type="Proteomes" id="UP000177622">
    <property type="component" value="Unassembled WGS sequence"/>
</dbReference>
<evidence type="ECO:0000313" key="1">
    <source>
        <dbReference type="EMBL" id="OGE49098.1"/>
    </source>
</evidence>
<dbReference type="RefSeq" id="XP_022484552.1">
    <property type="nucleotide sequence ID" value="XM_022635587.1"/>
</dbReference>
<evidence type="ECO:0000313" key="2">
    <source>
        <dbReference type="Proteomes" id="UP000177622"/>
    </source>
</evidence>
<proteinExistence type="predicted"/>
<accession>A0A1F5L786</accession>
<comment type="caution">
    <text evidence="1">The sequence shown here is derived from an EMBL/GenBank/DDBJ whole genome shotgun (WGS) entry which is preliminary data.</text>
</comment>
<dbReference type="AlphaFoldDB" id="A0A1F5L786"/>
<name>A0A1F5L786_PENAI</name>
<dbReference type="EMBL" id="LXJU01000023">
    <property type="protein sequence ID" value="OGE49098.1"/>
    <property type="molecule type" value="Genomic_DNA"/>
</dbReference>
<gene>
    <name evidence="1" type="ORF">PENARI_c023G08688</name>
</gene>
<dbReference type="OrthoDB" id="4191831at2759"/>
<dbReference type="GeneID" id="34580321"/>
<reference evidence="1 2" key="1">
    <citation type="journal article" date="2016" name="Sci. Rep.">
        <title>Penicillium arizonense, a new, genome sequenced fungal species, reveals a high chemical diversity in secreted metabolites.</title>
        <authorList>
            <person name="Grijseels S."/>
            <person name="Nielsen J.C."/>
            <person name="Randelovic M."/>
            <person name="Nielsen J."/>
            <person name="Nielsen K.F."/>
            <person name="Workman M."/>
            <person name="Frisvad J.C."/>
        </authorList>
    </citation>
    <scope>NUCLEOTIDE SEQUENCE [LARGE SCALE GENOMIC DNA]</scope>
    <source>
        <strain evidence="1 2">CBS 141311</strain>
    </source>
</reference>
<protein>
    <submittedName>
        <fullName evidence="1">Uncharacterized protein</fullName>
    </submittedName>
</protein>
<organism evidence="1 2">
    <name type="scientific">Penicillium arizonense</name>
    <dbReference type="NCBI Taxonomy" id="1835702"/>
    <lineage>
        <taxon>Eukaryota</taxon>
        <taxon>Fungi</taxon>
        <taxon>Dikarya</taxon>
        <taxon>Ascomycota</taxon>
        <taxon>Pezizomycotina</taxon>
        <taxon>Eurotiomycetes</taxon>
        <taxon>Eurotiomycetidae</taxon>
        <taxon>Eurotiales</taxon>
        <taxon>Aspergillaceae</taxon>
        <taxon>Penicillium</taxon>
    </lineage>
</organism>
<sequence length="200" mass="22266">MASLLTTPTEILRTYALLLSHFSTPIFNGHGQTPRALQSLNSCEALSTGPSSPVMSTMWSLMVTVSMEAYTTPESKIPVTNVVLDRLVECIERINVPYAREWIQELRAGSMDAFTTLLISQLLNLKRLFLDKNFNRESRLRGMMLRSALCEKSTGSHLSSFTYLKDVSSVPAFPTTFAKRRAPGTHRTSSLSFTCHQLSG</sequence>